<accession>A0AAU0F1S6</accession>
<gene>
    <name evidence="1" type="ORF">BPO_0890</name>
</gene>
<reference evidence="1" key="1">
    <citation type="submission" date="2023-10" db="EMBL/GenBank/DDBJ databases">
        <title>Characterization and whole genome sequencing of a novel strain of Bergeyella porcorum QD2021 isolated from pig.</title>
        <authorList>
            <person name="Liu G."/>
            <person name="Chen C."/>
            <person name="Han X."/>
        </authorList>
    </citation>
    <scope>NUCLEOTIDE SEQUENCE</scope>
    <source>
        <strain evidence="1">QD2021</strain>
    </source>
</reference>
<dbReference type="InterPro" id="IPR005901">
    <property type="entry name" value="GLPGLI"/>
</dbReference>
<dbReference type="Proteomes" id="UP001432059">
    <property type="component" value="Chromosome"/>
</dbReference>
<evidence type="ECO:0008006" key="3">
    <source>
        <dbReference type="Google" id="ProtNLM"/>
    </source>
</evidence>
<keyword evidence="2" id="KW-1185">Reference proteome</keyword>
<dbReference type="KEGG" id="bpor:BPO_0890"/>
<evidence type="ECO:0000313" key="1">
    <source>
        <dbReference type="EMBL" id="WOC51537.1"/>
    </source>
</evidence>
<name>A0AAU0F1S6_9FLAO</name>
<dbReference type="AlphaFoldDB" id="A0AAU0F1S6"/>
<evidence type="ECO:0000313" key="2">
    <source>
        <dbReference type="Proteomes" id="UP001432059"/>
    </source>
</evidence>
<sequence>MLNKTFEFPAKLYTDANSKIYVVKYGIAHQMENQNSGGNFFLVDKGSYDYVLWGKDSLNYIIRDKIEEQEYFFEDIPPALIYEITKEQKSFKNITLTKALTQFRGRQYVIWFDANEKAKNGPWKFSNMPGLAYEIYDAEERFRWELIDKKTIPNIPTIAPPKEGVIPYTEYPKLKYAVSPILQQDMERRGIKNFKQPRNHLEIVFEWEE</sequence>
<dbReference type="EMBL" id="CP136426">
    <property type="protein sequence ID" value="WOC51537.1"/>
    <property type="molecule type" value="Genomic_DNA"/>
</dbReference>
<proteinExistence type="predicted"/>
<protein>
    <recommendedName>
        <fullName evidence="3">GLPGLI family protein</fullName>
    </recommendedName>
</protein>
<dbReference type="NCBIfam" id="TIGR01200">
    <property type="entry name" value="GLPGLI"/>
    <property type="match status" value="1"/>
</dbReference>
<organism evidence="1 2">
    <name type="scientific">Bergeyella porcorum</name>
    <dbReference type="NCBI Taxonomy" id="1735111"/>
    <lineage>
        <taxon>Bacteria</taxon>
        <taxon>Pseudomonadati</taxon>
        <taxon>Bacteroidota</taxon>
        <taxon>Flavobacteriia</taxon>
        <taxon>Flavobacteriales</taxon>
        <taxon>Weeksellaceae</taxon>
        <taxon>Bergeyella</taxon>
    </lineage>
</organism>